<evidence type="ECO:0000256" key="1">
    <source>
        <dbReference type="SAM" id="Coils"/>
    </source>
</evidence>
<organism evidence="4 5">
    <name type="scientific">Candidatus Vampirococcus lugosii</name>
    <dbReference type="NCBI Taxonomy" id="2789015"/>
    <lineage>
        <taxon>Bacteria</taxon>
        <taxon>Candidatus Absconditibacteriota</taxon>
        <taxon>Vampirococcus</taxon>
    </lineage>
</organism>
<feature type="coiled-coil region" evidence="1">
    <location>
        <begin position="262"/>
        <end position="318"/>
    </location>
</feature>
<gene>
    <name evidence="4" type="ORF">VAMP_6856n103</name>
</gene>
<dbReference type="InterPro" id="IPR002477">
    <property type="entry name" value="Peptidoglycan-bd-like"/>
</dbReference>
<accession>A0ABS5QN91</accession>
<evidence type="ECO:0000259" key="3">
    <source>
        <dbReference type="Pfam" id="PF01471"/>
    </source>
</evidence>
<dbReference type="InterPro" id="IPR036365">
    <property type="entry name" value="PGBD-like_sf"/>
</dbReference>
<keyword evidence="2" id="KW-0732">Signal</keyword>
<reference evidence="4 5" key="1">
    <citation type="journal article" date="2021" name="Nat. Commun.">
        <title>Reductive evolution and unique predatory mode in the CPR bacterium Vampirococcus lugosii.</title>
        <authorList>
            <person name="Moreira D."/>
            <person name="Zivanovic Y."/>
            <person name="Lopez-Archilla A.I."/>
            <person name="Iniesto M."/>
            <person name="Lopez-Garcia P."/>
        </authorList>
    </citation>
    <scope>NUCLEOTIDE SEQUENCE [LARGE SCALE GENOMIC DNA]</scope>
    <source>
        <strain evidence="4">Chiprana</strain>
    </source>
</reference>
<comment type="caution">
    <text evidence="4">The sequence shown here is derived from an EMBL/GenBank/DDBJ whole genome shotgun (WGS) entry which is preliminary data.</text>
</comment>
<evidence type="ECO:0000256" key="2">
    <source>
        <dbReference type="SAM" id="SignalP"/>
    </source>
</evidence>
<evidence type="ECO:0000313" key="5">
    <source>
        <dbReference type="Proteomes" id="UP000680365"/>
    </source>
</evidence>
<feature type="domain" description="Peptidoglycan binding-like" evidence="3">
    <location>
        <begin position="332"/>
        <end position="373"/>
    </location>
</feature>
<feature type="domain" description="Peptidoglycan binding-like" evidence="3">
    <location>
        <begin position="181"/>
        <end position="223"/>
    </location>
</feature>
<dbReference type="InterPro" id="IPR036366">
    <property type="entry name" value="PGBDSf"/>
</dbReference>
<name>A0ABS5QN91_9BACT</name>
<sequence>MNIKYILLLFMSFLPYSSFANIDTSLCTPKTFIVSGYYSSLPNQTFYYRENYDREIRLNGRGTHGASGQAVFNGMIAAPKNYKFGTKIYFPQYGVGEVHDRGQAIVNAGVRGYSNDRIDIWMGHGEDGLKRALSFGKQKVTGYICPDNVEVGFNMNNFLIHEKFFDVLIWSIYLEPGRKDQFVKTLQKYLYKLGYLKKEHQTGYYGEVTKQAVCSFQQKMGLTYPGSGVCGYFGPRTRNTMKNLAIANKLFNNSFYKKLISINELENINLSIKTKKENLKEEKNINTKKEEILQKIKDEILKEENNITKDKKQEKEEKLFVFTRGIGPGERSAEVGHLQEALKTVGYYEGKISYEYDDNTLEAVYNFQLDQGIINHKTDSMVKGYFGPSTRASLNGILIQQL</sequence>
<proteinExistence type="predicted"/>
<dbReference type="RefSeq" id="WP_213349870.1">
    <property type="nucleotide sequence ID" value="NZ_JAEDAM010000097.1"/>
</dbReference>
<dbReference type="Proteomes" id="UP000680365">
    <property type="component" value="Unassembled WGS sequence"/>
</dbReference>
<keyword evidence="5" id="KW-1185">Reference proteome</keyword>
<keyword evidence="1" id="KW-0175">Coiled coil</keyword>
<dbReference type="InterPro" id="IPR059180">
    <property type="entry name" value="3D_YorM"/>
</dbReference>
<dbReference type="Gene3D" id="1.10.101.10">
    <property type="entry name" value="PGBD-like superfamily/PGBD"/>
    <property type="match status" value="2"/>
</dbReference>
<dbReference type="SUPFAM" id="SSF47090">
    <property type="entry name" value="PGBD-like"/>
    <property type="match status" value="2"/>
</dbReference>
<dbReference type="CDD" id="cd14667">
    <property type="entry name" value="3D_containing_proteins"/>
    <property type="match status" value="1"/>
</dbReference>
<protein>
    <submittedName>
        <fullName evidence="4">Peptidoglycan-binding (PGRP) domain</fullName>
    </submittedName>
</protein>
<feature type="chain" id="PRO_5046898127" evidence="2">
    <location>
        <begin position="21"/>
        <end position="402"/>
    </location>
</feature>
<dbReference type="EMBL" id="JAEDAM010000097">
    <property type="protein sequence ID" value="MBS8122439.1"/>
    <property type="molecule type" value="Genomic_DNA"/>
</dbReference>
<evidence type="ECO:0000313" key="4">
    <source>
        <dbReference type="EMBL" id="MBS8122439.1"/>
    </source>
</evidence>
<dbReference type="Pfam" id="PF01471">
    <property type="entry name" value="PG_binding_1"/>
    <property type="match status" value="2"/>
</dbReference>
<feature type="signal peptide" evidence="2">
    <location>
        <begin position="1"/>
        <end position="20"/>
    </location>
</feature>